<gene>
    <name evidence="1" type="primary">ORF85593</name>
</gene>
<dbReference type="AlphaFoldDB" id="A0A0B6ZXU2"/>
<proteinExistence type="predicted"/>
<name>A0A0B6ZXU2_9EUPU</name>
<feature type="non-terminal residue" evidence="1">
    <location>
        <position position="1"/>
    </location>
</feature>
<protein>
    <submittedName>
        <fullName evidence="1">Uncharacterized protein</fullName>
    </submittedName>
</protein>
<reference evidence="1" key="1">
    <citation type="submission" date="2014-12" db="EMBL/GenBank/DDBJ databases">
        <title>Insight into the proteome of Arion vulgaris.</title>
        <authorList>
            <person name="Aradska J."/>
            <person name="Bulat T."/>
            <person name="Smidak R."/>
            <person name="Sarate P."/>
            <person name="Gangsoo J."/>
            <person name="Sialana F."/>
            <person name="Bilban M."/>
            <person name="Lubec G."/>
        </authorList>
    </citation>
    <scope>NUCLEOTIDE SEQUENCE</scope>
    <source>
        <tissue evidence="1">Skin</tissue>
    </source>
</reference>
<organism evidence="1">
    <name type="scientific">Arion vulgaris</name>
    <dbReference type="NCBI Taxonomy" id="1028688"/>
    <lineage>
        <taxon>Eukaryota</taxon>
        <taxon>Metazoa</taxon>
        <taxon>Spiralia</taxon>
        <taxon>Lophotrochozoa</taxon>
        <taxon>Mollusca</taxon>
        <taxon>Gastropoda</taxon>
        <taxon>Heterobranchia</taxon>
        <taxon>Euthyneura</taxon>
        <taxon>Panpulmonata</taxon>
        <taxon>Eupulmonata</taxon>
        <taxon>Stylommatophora</taxon>
        <taxon>Helicina</taxon>
        <taxon>Arionoidea</taxon>
        <taxon>Arionidae</taxon>
        <taxon>Arion</taxon>
    </lineage>
</organism>
<evidence type="ECO:0000313" key="1">
    <source>
        <dbReference type="EMBL" id="CEK73172.1"/>
    </source>
</evidence>
<dbReference type="PANTHER" id="PTHR12517">
    <property type="entry name" value="VACUOLAR PROTEIN SORTING-ASSOCIATED PROTEIN 13B"/>
    <property type="match status" value="1"/>
</dbReference>
<accession>A0A0B6ZXU2</accession>
<dbReference type="InterPro" id="IPR039782">
    <property type="entry name" value="VPS13B"/>
</dbReference>
<feature type="non-terminal residue" evidence="1">
    <location>
        <position position="187"/>
    </location>
</feature>
<dbReference type="EMBL" id="HACG01026307">
    <property type="protein sequence ID" value="CEK73172.1"/>
    <property type="molecule type" value="Transcribed_RNA"/>
</dbReference>
<sequence>HDMIVVQINSCLLQPFADNPLPRIAQEKEVFHYALQSGFTHQPGAVIEDRQYQMDIKGISFSTGIWGQVMHEMILESQRKTPRGSVVQIPALDWNTFLMDSPHQLKDIRLIPLVAPFDLCLVLAPPITYVTKGNHFESEKATLICGFTSELNLTSDVDLYLNTNQVKLAADIVTQFSQCCLSDPHQT</sequence>
<dbReference type="PANTHER" id="PTHR12517:SF0">
    <property type="entry name" value="INTERMEMBRANE LIPID TRANSFER PROTEIN VPS13B"/>
    <property type="match status" value="1"/>
</dbReference>